<dbReference type="AlphaFoldDB" id="A0A3N4DF94"/>
<reference evidence="2 4" key="1">
    <citation type="submission" date="2018-11" db="EMBL/GenBank/DDBJ databases">
        <title>Shewanella sp. M2.</title>
        <authorList>
            <person name="Hwang Y.J."/>
            <person name="Hwang C.Y."/>
        </authorList>
    </citation>
    <scope>NUCLEOTIDE SEQUENCE [LARGE SCALE GENOMIC DNA]</scope>
    <source>
        <strain evidence="2 4">M2</strain>
    </source>
</reference>
<feature type="region of interest" description="Disordered" evidence="1">
    <location>
        <begin position="1"/>
        <end position="55"/>
    </location>
</feature>
<feature type="compositionally biased region" description="Low complexity" evidence="1">
    <location>
        <begin position="44"/>
        <end position="55"/>
    </location>
</feature>
<dbReference type="OrthoDB" id="6272841at2"/>
<reference evidence="3" key="3">
    <citation type="submission" date="2018-11" db="EMBL/GenBank/DDBJ databases">
        <authorList>
            <person name="Hwang Y.J."/>
            <person name="Hwang C.Y."/>
        </authorList>
    </citation>
    <scope>NUCLEOTIDE SEQUENCE</scope>
    <source>
        <strain evidence="3">R106</strain>
    </source>
</reference>
<dbReference type="Proteomes" id="UP000278855">
    <property type="component" value="Unassembled WGS sequence"/>
</dbReference>
<keyword evidence="3" id="KW-0966">Cell projection</keyword>
<feature type="compositionally biased region" description="Low complexity" evidence="1">
    <location>
        <begin position="339"/>
        <end position="360"/>
    </location>
</feature>
<dbReference type="EMBL" id="RKKB01000019">
    <property type="protein sequence ID" value="RPA23227.1"/>
    <property type="molecule type" value="Genomic_DNA"/>
</dbReference>
<gene>
    <name evidence="3" type="ORF">EGC77_19215</name>
    <name evidence="2" type="ORF">EGC80_11630</name>
</gene>
<dbReference type="RefSeq" id="WP_124013973.1">
    <property type="nucleotide sequence ID" value="NZ_CP034073.1"/>
</dbReference>
<evidence type="ECO:0000313" key="5">
    <source>
        <dbReference type="Proteomes" id="UP000278855"/>
    </source>
</evidence>
<name>A0A3N4DF94_9GAMM</name>
<evidence type="ECO:0000256" key="1">
    <source>
        <dbReference type="SAM" id="MobiDB-lite"/>
    </source>
</evidence>
<feature type="compositionally biased region" description="Polar residues" evidence="1">
    <location>
        <begin position="34"/>
        <end position="43"/>
    </location>
</feature>
<dbReference type="KEGG" id="spsr:EGC80_11630"/>
<evidence type="ECO:0000313" key="4">
    <source>
        <dbReference type="Proteomes" id="UP000273778"/>
    </source>
</evidence>
<dbReference type="EMBL" id="CP034073">
    <property type="protein sequence ID" value="AZG35491.1"/>
    <property type="molecule type" value="Genomic_DNA"/>
</dbReference>
<feature type="region of interest" description="Disordered" evidence="1">
    <location>
        <begin position="304"/>
        <end position="360"/>
    </location>
</feature>
<sequence>MTVPTTLPKKAVNTDTFKPADASQKPLSDRKQTQTDSASLPVQTSNEKSVLSTSSSTKSDLAPVLLAVKVLQPPASAQVSITIENQHYQLNKTAELQKLLQQTAQVVIASDQAKLLARAASSVNQPQGQVEVINNPVPAPTPLTASAGSTITSPAQTVATQLVLLAQPIQLALPQAFEELAKQNGVSTQQLTTLATRPQGYPLPTAVIDQDQNQLTFAGGTSIKLSPNTALHPGQYLAKVVVQQQQLQLALTPVIAEVSVNLTKLTTTPQAALSPQATNIIITKNEPAQILSQFLKKLESTPLPKIDNAIKGNDSQQKVPYGLTASSPKIAPDSRAVKTAATVTQQQSQSTLSAQQASLTKNTSNMAPQANLANTTSNTAQQTNLTNTTSANTAPQASLTNTTNANTAQQANRPNTTANTAQQVTLPITLLAQQHTPKANTAPAILNSAKNELPNTLSSDPAPIEVLNKALSKAGAMPIKQQLAQQIPHNLASELFKHLPQISPHPLSALSDPALLSSELHSLAALNLAHTSLSHSGSSHPSPLFSGSAITTLFQLLLGVKSKSTGAGISEKLQAHFAQLQQRTLSKLSANSGLLAALDKLGGADSMAQLASSIALYQQASTDPNQAITWYFALPYSINQRDEQFEGKFEQENDPDKDKKAGWKLQLKFNLAQGSLLICAHKQAEVLDIQFKGNNQMLLAKVESFNQALSDKITQIGFTPGKLTTQLAQIPATLLPGDHYLVKTRA</sequence>
<keyword evidence="3" id="KW-0969">Cilium</keyword>
<dbReference type="Proteomes" id="UP000273778">
    <property type="component" value="Chromosome"/>
</dbReference>
<accession>A0A3N4DF94</accession>
<keyword evidence="4" id="KW-1185">Reference proteome</keyword>
<proteinExistence type="predicted"/>
<keyword evidence="3" id="KW-0282">Flagellum</keyword>
<protein>
    <submittedName>
        <fullName evidence="3">Flagellar hook-length control protein FliK</fullName>
    </submittedName>
</protein>
<organism evidence="3 5">
    <name type="scientific">Shewanella psychromarinicola</name>
    <dbReference type="NCBI Taxonomy" id="2487742"/>
    <lineage>
        <taxon>Bacteria</taxon>
        <taxon>Pseudomonadati</taxon>
        <taxon>Pseudomonadota</taxon>
        <taxon>Gammaproteobacteria</taxon>
        <taxon>Alteromonadales</taxon>
        <taxon>Shewanellaceae</taxon>
        <taxon>Shewanella</taxon>
    </lineage>
</organism>
<reference evidence="5" key="2">
    <citation type="submission" date="2018-11" db="EMBL/GenBank/DDBJ databases">
        <title>Shewanella sp. R106.</title>
        <authorList>
            <person name="Hwang Y.J."/>
            <person name="Hwang C.Y."/>
        </authorList>
    </citation>
    <scope>NUCLEOTIDE SEQUENCE [LARGE SCALE GENOMIC DNA]</scope>
    <source>
        <strain evidence="5">R106</strain>
    </source>
</reference>
<evidence type="ECO:0000313" key="2">
    <source>
        <dbReference type="EMBL" id="AZG35491.1"/>
    </source>
</evidence>
<evidence type="ECO:0000313" key="3">
    <source>
        <dbReference type="EMBL" id="RPA23227.1"/>
    </source>
</evidence>